<dbReference type="SMART" id="SM00233">
    <property type="entry name" value="PH"/>
    <property type="match status" value="1"/>
</dbReference>
<feature type="domain" description="PH" evidence="1">
    <location>
        <begin position="15"/>
        <end position="112"/>
    </location>
</feature>
<dbReference type="SUPFAM" id="SSF50729">
    <property type="entry name" value="PH domain-like"/>
    <property type="match status" value="1"/>
</dbReference>
<protein>
    <recommendedName>
        <fullName evidence="1">PH domain-containing protein</fullName>
    </recommendedName>
</protein>
<dbReference type="PROSITE" id="PS50003">
    <property type="entry name" value="PH_DOMAIN"/>
    <property type="match status" value="1"/>
</dbReference>
<dbReference type="AlphaFoldDB" id="A0A6U3E1W6"/>
<gene>
    <name evidence="2" type="ORF">LGLO00237_LOCUS33355</name>
</gene>
<evidence type="ECO:0000313" key="2">
    <source>
        <dbReference type="EMBL" id="CAE0681568.1"/>
    </source>
</evidence>
<dbReference type="InterPro" id="IPR051707">
    <property type="entry name" value="PI-Interact_SigTrans_Reg"/>
</dbReference>
<name>A0A6U3E1W6_9EUKA</name>
<evidence type="ECO:0000259" key="1">
    <source>
        <dbReference type="PROSITE" id="PS50003"/>
    </source>
</evidence>
<dbReference type="Gene3D" id="2.30.29.30">
    <property type="entry name" value="Pleckstrin-homology domain (PH domain)/Phosphotyrosine-binding domain (PTB)"/>
    <property type="match status" value="1"/>
</dbReference>
<reference evidence="2" key="1">
    <citation type="submission" date="2021-01" db="EMBL/GenBank/DDBJ databases">
        <authorList>
            <person name="Corre E."/>
            <person name="Pelletier E."/>
            <person name="Niang G."/>
            <person name="Scheremetjew M."/>
            <person name="Finn R."/>
            <person name="Kale V."/>
            <person name="Holt S."/>
            <person name="Cochrane G."/>
            <person name="Meng A."/>
            <person name="Brown T."/>
            <person name="Cohen L."/>
        </authorList>
    </citation>
    <scope>NUCLEOTIDE SEQUENCE</scope>
    <source>
        <strain evidence="2">CCCM811</strain>
    </source>
</reference>
<dbReference type="PANTHER" id="PTHR14336">
    <property type="entry name" value="TANDEM PH DOMAIN CONTAINING PROTEIN"/>
    <property type="match status" value="1"/>
</dbReference>
<accession>A0A6U3E1W6</accession>
<dbReference type="Pfam" id="PF00169">
    <property type="entry name" value="PH"/>
    <property type="match status" value="1"/>
</dbReference>
<dbReference type="FunFam" id="2.30.29.30:FF:000286">
    <property type="entry name" value="PH-protein kinase domain containing protein"/>
    <property type="match status" value="1"/>
</dbReference>
<proteinExistence type="predicted"/>
<dbReference type="PANTHER" id="PTHR14336:SF8">
    <property type="entry name" value="PROTEIN OPY1"/>
    <property type="match status" value="1"/>
</dbReference>
<dbReference type="EMBL" id="HBIV01048009">
    <property type="protein sequence ID" value="CAE0681568.1"/>
    <property type="molecule type" value="Transcribed_RNA"/>
</dbReference>
<dbReference type="InterPro" id="IPR011993">
    <property type="entry name" value="PH-like_dom_sf"/>
</dbReference>
<organism evidence="2">
    <name type="scientific">Lotharella globosa</name>
    <dbReference type="NCBI Taxonomy" id="91324"/>
    <lineage>
        <taxon>Eukaryota</taxon>
        <taxon>Sar</taxon>
        <taxon>Rhizaria</taxon>
        <taxon>Cercozoa</taxon>
        <taxon>Chlorarachniophyceae</taxon>
        <taxon>Lotharella</taxon>
    </lineage>
</organism>
<sequence length="130" mass="15229">MSDSKGKTGKIQCKSISKEGYLEKQSRFLKTWRKRWFVLDGSMLYSFKKERVYENPTEVIDLKVFSSVKSSEDYTNRQNSFDVYSKDMSFSMVAPSSGEKEDWIRNIGRAIITSRNNWQTDYNDKDSDSD</sequence>
<dbReference type="InterPro" id="IPR001849">
    <property type="entry name" value="PH_domain"/>
</dbReference>